<reference evidence="2" key="1">
    <citation type="submission" date="2021-06" db="EMBL/GenBank/DDBJ databases">
        <title>Parelaphostrongylus tenuis whole genome reference sequence.</title>
        <authorList>
            <person name="Garwood T.J."/>
            <person name="Larsen P.A."/>
            <person name="Fountain-Jones N.M."/>
            <person name="Garbe J.R."/>
            <person name="Macchietto M.G."/>
            <person name="Kania S.A."/>
            <person name="Gerhold R.W."/>
            <person name="Richards J.E."/>
            <person name="Wolf T.M."/>
        </authorList>
    </citation>
    <scope>NUCLEOTIDE SEQUENCE</scope>
    <source>
        <strain evidence="2">MNPRO001-30</strain>
        <tissue evidence="2">Meninges</tissue>
    </source>
</reference>
<dbReference type="EMBL" id="JAHQIW010006872">
    <property type="protein sequence ID" value="KAJ1370925.1"/>
    <property type="molecule type" value="Genomic_DNA"/>
</dbReference>
<evidence type="ECO:0000313" key="3">
    <source>
        <dbReference type="Proteomes" id="UP001196413"/>
    </source>
</evidence>
<feature type="region of interest" description="Disordered" evidence="1">
    <location>
        <begin position="50"/>
        <end position="71"/>
    </location>
</feature>
<dbReference type="AlphaFoldDB" id="A0AAD5WIB9"/>
<dbReference type="Proteomes" id="UP001196413">
    <property type="component" value="Unassembled WGS sequence"/>
</dbReference>
<comment type="caution">
    <text evidence="2">The sequence shown here is derived from an EMBL/GenBank/DDBJ whole genome shotgun (WGS) entry which is preliminary data.</text>
</comment>
<evidence type="ECO:0000256" key="1">
    <source>
        <dbReference type="SAM" id="MobiDB-lite"/>
    </source>
</evidence>
<organism evidence="2 3">
    <name type="scientific">Parelaphostrongylus tenuis</name>
    <name type="common">Meningeal worm</name>
    <dbReference type="NCBI Taxonomy" id="148309"/>
    <lineage>
        <taxon>Eukaryota</taxon>
        <taxon>Metazoa</taxon>
        <taxon>Ecdysozoa</taxon>
        <taxon>Nematoda</taxon>
        <taxon>Chromadorea</taxon>
        <taxon>Rhabditida</taxon>
        <taxon>Rhabditina</taxon>
        <taxon>Rhabditomorpha</taxon>
        <taxon>Strongyloidea</taxon>
        <taxon>Metastrongylidae</taxon>
        <taxon>Parelaphostrongylus</taxon>
    </lineage>
</organism>
<evidence type="ECO:0000313" key="2">
    <source>
        <dbReference type="EMBL" id="KAJ1370925.1"/>
    </source>
</evidence>
<sequence>MSSQCYSMISACKKQWVRKPAHYNFILIVCKENVLLRYMQESERRSYKANWKSSLSRSKPLKNIVKRQRPN</sequence>
<protein>
    <submittedName>
        <fullName evidence="2">Uncharacterized protein</fullName>
    </submittedName>
</protein>
<gene>
    <name evidence="2" type="ORF">KIN20_032751</name>
</gene>
<keyword evidence="3" id="KW-1185">Reference proteome</keyword>
<accession>A0AAD5WIB9</accession>
<name>A0AAD5WIB9_PARTN</name>
<proteinExistence type="predicted"/>